<evidence type="ECO:0000313" key="8">
    <source>
        <dbReference type="EMBL" id="PZR04354.1"/>
    </source>
</evidence>
<dbReference type="GO" id="GO:0003677">
    <property type="term" value="F:DNA binding"/>
    <property type="evidence" value="ECO:0007669"/>
    <property type="project" value="InterPro"/>
</dbReference>
<gene>
    <name evidence="8" type="ORF">DI536_34390</name>
</gene>
<dbReference type="SUPFAM" id="SSF53335">
    <property type="entry name" value="S-adenosyl-L-methionine-dependent methyltransferases"/>
    <property type="match status" value="1"/>
</dbReference>
<proteinExistence type="inferred from homology"/>
<organism evidence="8 9">
    <name type="scientific">Archangium gephyra</name>
    <dbReference type="NCBI Taxonomy" id="48"/>
    <lineage>
        <taxon>Bacteria</taxon>
        <taxon>Pseudomonadati</taxon>
        <taxon>Myxococcota</taxon>
        <taxon>Myxococcia</taxon>
        <taxon>Myxococcales</taxon>
        <taxon>Cystobacterineae</taxon>
        <taxon>Archangiaceae</taxon>
        <taxon>Archangium</taxon>
    </lineage>
</organism>
<evidence type="ECO:0000313" key="9">
    <source>
        <dbReference type="Proteomes" id="UP000249061"/>
    </source>
</evidence>
<keyword evidence="3 8" id="KW-0489">Methyltransferase</keyword>
<keyword evidence="4 8" id="KW-0808">Transferase</keyword>
<accession>A0A2W5UM75</accession>
<dbReference type="InterPro" id="IPR002295">
    <property type="entry name" value="N4/N6-MTase_EcoPI_Mod-like"/>
</dbReference>
<dbReference type="GO" id="GO:0032259">
    <property type="term" value="P:methylation"/>
    <property type="evidence" value="ECO:0007669"/>
    <property type="project" value="UniProtKB-KW"/>
</dbReference>
<evidence type="ECO:0000256" key="5">
    <source>
        <dbReference type="ARBA" id="ARBA00022691"/>
    </source>
</evidence>
<sequence length="613" mass="69251">MSPRLKRLELTWIGKDDEPRLEPRILLEDEELSYAKRVSSEDIFENRLVHGDNLLALKALEQEFAGKVQCIYIDPPFNTGQAFEHYNDGLEHSIWLDLMFRRVEVMRGLLRPGGVLFVHLDQEEVHYMKVVLDEVFGRPQFLGQIAYERSGASGIGMGGAFLVNTHEYVLAYVRDRSQFVAADLSGEGPLEPKAMKRYNQIMVSPGERKEVARFTAPSTGEPVVIYKHDNVDVRTVSLRAFDSRRQEIDAEYVANFEKIFRLTSNQKENEFQNRIMSHCKDGFFSADYLVSRGRKEGEQATYYYIDEQAVVWLKDTATLVNGQIVRTGKLSDFWTHADIPKANLANEGGVDFRRGKKPELLIRRLLKLVTKPGDWVLDSFAGSGTTGAVAHKMGRRWIMVELGEHCKTHILPRLRSIVDGVDGSGATDATGWRGGGGFHYFNLAPSLLEKDKWGNWIVSKQYKPEMLAEAMCKLEGFRYEPDREAFWKHGHSSERDFIFVTTQNLSSDQLRFISEKVGPERTLLICCGAFRGKHDFSNLTVKKIPQAVLSRCEWGKDDYSLNVTEQAPVVAVEEAKALSLTSNGTNTKTGARRKKAAPVQALPLFAGIDDGSK</sequence>
<dbReference type="InterPro" id="IPR029063">
    <property type="entry name" value="SAM-dependent_MTases_sf"/>
</dbReference>
<dbReference type="EC" id="2.1.1.72" evidence="2"/>
<dbReference type="AlphaFoldDB" id="A0A2W5UM75"/>
<dbReference type="InterPro" id="IPR002052">
    <property type="entry name" value="DNA_methylase_N6_adenine_CS"/>
</dbReference>
<evidence type="ECO:0000259" key="7">
    <source>
        <dbReference type="Pfam" id="PF01555"/>
    </source>
</evidence>
<evidence type="ECO:0000256" key="1">
    <source>
        <dbReference type="ARBA" id="ARBA00006594"/>
    </source>
</evidence>
<dbReference type="Pfam" id="PF01555">
    <property type="entry name" value="N6_N4_Mtase"/>
    <property type="match status" value="1"/>
</dbReference>
<reference evidence="8 9" key="1">
    <citation type="submission" date="2017-08" db="EMBL/GenBank/DDBJ databases">
        <title>Infants hospitalized years apart are colonized by the same room-sourced microbial strains.</title>
        <authorList>
            <person name="Brooks B."/>
            <person name="Olm M.R."/>
            <person name="Firek B.A."/>
            <person name="Baker R."/>
            <person name="Thomas B.C."/>
            <person name="Morowitz M.J."/>
            <person name="Banfield J.F."/>
        </authorList>
    </citation>
    <scope>NUCLEOTIDE SEQUENCE [LARGE SCALE GENOMIC DNA]</scope>
    <source>
        <strain evidence="8">S2_003_000_R2_14</strain>
    </source>
</reference>
<evidence type="ECO:0000256" key="6">
    <source>
        <dbReference type="ARBA" id="ARBA00047942"/>
    </source>
</evidence>
<dbReference type="GO" id="GO:0008170">
    <property type="term" value="F:N-methyltransferase activity"/>
    <property type="evidence" value="ECO:0007669"/>
    <property type="project" value="InterPro"/>
</dbReference>
<dbReference type="GO" id="GO:0009007">
    <property type="term" value="F:site-specific DNA-methyltransferase (adenine-specific) activity"/>
    <property type="evidence" value="ECO:0007669"/>
    <property type="project" value="UniProtKB-EC"/>
</dbReference>
<evidence type="ECO:0000256" key="4">
    <source>
        <dbReference type="ARBA" id="ARBA00022679"/>
    </source>
</evidence>
<name>A0A2W5UM75_9BACT</name>
<dbReference type="Gene3D" id="3.40.50.150">
    <property type="entry name" value="Vaccinia Virus protein VP39"/>
    <property type="match status" value="1"/>
</dbReference>
<evidence type="ECO:0000256" key="2">
    <source>
        <dbReference type="ARBA" id="ARBA00011900"/>
    </source>
</evidence>
<protein>
    <recommendedName>
        <fullName evidence="2">site-specific DNA-methyltransferase (adenine-specific)</fullName>
        <ecNumber evidence="2">2.1.1.72</ecNumber>
    </recommendedName>
</protein>
<dbReference type="PROSITE" id="PS00092">
    <property type="entry name" value="N6_MTASE"/>
    <property type="match status" value="1"/>
</dbReference>
<dbReference type="EMBL" id="QFQP01000059">
    <property type="protein sequence ID" value="PZR04354.1"/>
    <property type="molecule type" value="Genomic_DNA"/>
</dbReference>
<keyword evidence="5" id="KW-0949">S-adenosyl-L-methionine</keyword>
<comment type="catalytic activity">
    <reaction evidence="6">
        <text>a 2'-deoxyadenosine in DNA + S-adenosyl-L-methionine = an N(6)-methyl-2'-deoxyadenosine in DNA + S-adenosyl-L-homocysteine + H(+)</text>
        <dbReference type="Rhea" id="RHEA:15197"/>
        <dbReference type="Rhea" id="RHEA-COMP:12418"/>
        <dbReference type="Rhea" id="RHEA-COMP:12419"/>
        <dbReference type="ChEBI" id="CHEBI:15378"/>
        <dbReference type="ChEBI" id="CHEBI:57856"/>
        <dbReference type="ChEBI" id="CHEBI:59789"/>
        <dbReference type="ChEBI" id="CHEBI:90615"/>
        <dbReference type="ChEBI" id="CHEBI:90616"/>
        <dbReference type="EC" id="2.1.1.72"/>
    </reaction>
</comment>
<comment type="caution">
    <text evidence="8">The sequence shown here is derived from an EMBL/GenBank/DDBJ whole genome shotgun (WGS) entry which is preliminary data.</text>
</comment>
<dbReference type="InterPro" id="IPR002941">
    <property type="entry name" value="DNA_methylase_N4/N6"/>
</dbReference>
<feature type="domain" description="DNA methylase N-4/N-6" evidence="7">
    <location>
        <begin position="68"/>
        <end position="407"/>
    </location>
</feature>
<dbReference type="PRINTS" id="PR00506">
    <property type="entry name" value="D21N6MTFRASE"/>
</dbReference>
<comment type="similarity">
    <text evidence="1">Belongs to the N(4)/N(6)-methyltransferase family.</text>
</comment>
<evidence type="ECO:0000256" key="3">
    <source>
        <dbReference type="ARBA" id="ARBA00022603"/>
    </source>
</evidence>
<dbReference type="Proteomes" id="UP000249061">
    <property type="component" value="Unassembled WGS sequence"/>
</dbReference>